<gene>
    <name evidence="4" type="ORF">HPB48_010840</name>
</gene>
<dbReference type="InterPro" id="IPR000863">
    <property type="entry name" value="Sulfotransferase_dom"/>
</dbReference>
<comment type="caution">
    <text evidence="4">The sequence shown here is derived from an EMBL/GenBank/DDBJ whole genome shotgun (WGS) entry which is preliminary data.</text>
</comment>
<dbReference type="PANTHER" id="PTHR11783">
    <property type="entry name" value="SULFOTRANSFERASE SULT"/>
    <property type="match status" value="1"/>
</dbReference>
<comment type="similarity">
    <text evidence="1">Belongs to the sulfotransferase 1 family.</text>
</comment>
<sequence length="314" mass="35676">MEPEMCRYIDGVWMHKFFPEENVRSAMKYKPRDGDIIVVTYPKCGTNWTQYIVYNILTRGNPPADVGEYSLMSPFIDMTGANAAENPSRFAAIMTHLPLHAFTPVDQAKYIYVARNPYDCAVSFYHFSLGLTPKSVTDVSFARFLDLFLSGKVLYGDYFDHLLPWYGRRSDPNVLFITYEDMKADLRAEVLKIAEFLGEEHGKALHEDDLLVARILDACSLENMKVFFKDNPQDRAKKMTQAASKSPVVDQAPLQKLASPPKEMHEGSGFVRKGVVGDWKNYFTAEQIKATKAWIAEKTRGSDVMKLWSGLDLP</sequence>
<dbReference type="GO" id="GO:0008146">
    <property type="term" value="F:sulfotransferase activity"/>
    <property type="evidence" value="ECO:0007669"/>
    <property type="project" value="InterPro"/>
</dbReference>
<dbReference type="OMA" id="AWILDDW"/>
<dbReference type="AlphaFoldDB" id="A0A9J6GM76"/>
<dbReference type="Gene3D" id="3.40.50.300">
    <property type="entry name" value="P-loop containing nucleotide triphosphate hydrolases"/>
    <property type="match status" value="1"/>
</dbReference>
<dbReference type="SUPFAM" id="SSF52540">
    <property type="entry name" value="P-loop containing nucleoside triphosphate hydrolases"/>
    <property type="match status" value="1"/>
</dbReference>
<evidence type="ECO:0000259" key="3">
    <source>
        <dbReference type="Pfam" id="PF00685"/>
    </source>
</evidence>
<evidence type="ECO:0000313" key="4">
    <source>
        <dbReference type="EMBL" id="KAH9375268.1"/>
    </source>
</evidence>
<dbReference type="VEuPathDB" id="VectorBase:HLOH_053677"/>
<dbReference type="Proteomes" id="UP000821853">
    <property type="component" value="Chromosome 5"/>
</dbReference>
<name>A0A9J6GM76_HAELO</name>
<reference evidence="4 5" key="1">
    <citation type="journal article" date="2020" name="Cell">
        <title>Large-Scale Comparative Analyses of Tick Genomes Elucidate Their Genetic Diversity and Vector Capacities.</title>
        <authorList>
            <consortium name="Tick Genome and Microbiome Consortium (TIGMIC)"/>
            <person name="Jia N."/>
            <person name="Wang J."/>
            <person name="Shi W."/>
            <person name="Du L."/>
            <person name="Sun Y."/>
            <person name="Zhan W."/>
            <person name="Jiang J.F."/>
            <person name="Wang Q."/>
            <person name="Zhang B."/>
            <person name="Ji P."/>
            <person name="Bell-Sakyi L."/>
            <person name="Cui X.M."/>
            <person name="Yuan T.T."/>
            <person name="Jiang B.G."/>
            <person name="Yang W.F."/>
            <person name="Lam T.T."/>
            <person name="Chang Q.C."/>
            <person name="Ding S.J."/>
            <person name="Wang X.J."/>
            <person name="Zhu J.G."/>
            <person name="Ruan X.D."/>
            <person name="Zhao L."/>
            <person name="Wei J.T."/>
            <person name="Ye R.Z."/>
            <person name="Que T.C."/>
            <person name="Du C.H."/>
            <person name="Zhou Y.H."/>
            <person name="Cheng J.X."/>
            <person name="Dai P.F."/>
            <person name="Guo W.B."/>
            <person name="Han X.H."/>
            <person name="Huang E.J."/>
            <person name="Li L.F."/>
            <person name="Wei W."/>
            <person name="Gao Y.C."/>
            <person name="Liu J.Z."/>
            <person name="Shao H.Z."/>
            <person name="Wang X."/>
            <person name="Wang C.C."/>
            <person name="Yang T.C."/>
            <person name="Huo Q.B."/>
            <person name="Li W."/>
            <person name="Chen H.Y."/>
            <person name="Chen S.E."/>
            <person name="Zhou L.G."/>
            <person name="Ni X.B."/>
            <person name="Tian J.H."/>
            <person name="Sheng Y."/>
            <person name="Liu T."/>
            <person name="Pan Y.S."/>
            <person name="Xia L.Y."/>
            <person name="Li J."/>
            <person name="Zhao F."/>
            <person name="Cao W.C."/>
        </authorList>
    </citation>
    <scope>NUCLEOTIDE SEQUENCE [LARGE SCALE GENOMIC DNA]</scope>
    <source>
        <strain evidence="4">HaeL-2018</strain>
    </source>
</reference>
<proteinExistence type="inferred from homology"/>
<organism evidence="4 5">
    <name type="scientific">Haemaphysalis longicornis</name>
    <name type="common">Bush tick</name>
    <dbReference type="NCBI Taxonomy" id="44386"/>
    <lineage>
        <taxon>Eukaryota</taxon>
        <taxon>Metazoa</taxon>
        <taxon>Ecdysozoa</taxon>
        <taxon>Arthropoda</taxon>
        <taxon>Chelicerata</taxon>
        <taxon>Arachnida</taxon>
        <taxon>Acari</taxon>
        <taxon>Parasitiformes</taxon>
        <taxon>Ixodida</taxon>
        <taxon>Ixodoidea</taxon>
        <taxon>Ixodidae</taxon>
        <taxon>Haemaphysalinae</taxon>
        <taxon>Haemaphysalis</taxon>
    </lineage>
</organism>
<dbReference type="InterPro" id="IPR027417">
    <property type="entry name" value="P-loop_NTPase"/>
</dbReference>
<keyword evidence="2" id="KW-0808">Transferase</keyword>
<dbReference type="EMBL" id="JABSTR010000007">
    <property type="protein sequence ID" value="KAH9375268.1"/>
    <property type="molecule type" value="Genomic_DNA"/>
</dbReference>
<dbReference type="Pfam" id="PF00685">
    <property type="entry name" value="Sulfotransfer_1"/>
    <property type="match status" value="1"/>
</dbReference>
<accession>A0A9J6GM76</accession>
<evidence type="ECO:0000256" key="1">
    <source>
        <dbReference type="ARBA" id="ARBA00005771"/>
    </source>
</evidence>
<protein>
    <recommendedName>
        <fullName evidence="3">Sulfotransferase domain-containing protein</fullName>
    </recommendedName>
</protein>
<evidence type="ECO:0000313" key="5">
    <source>
        <dbReference type="Proteomes" id="UP000821853"/>
    </source>
</evidence>
<dbReference type="OrthoDB" id="205623at2759"/>
<evidence type="ECO:0000256" key="2">
    <source>
        <dbReference type="ARBA" id="ARBA00022679"/>
    </source>
</evidence>
<feature type="domain" description="Sulfotransferase" evidence="3">
    <location>
        <begin position="33"/>
        <end position="302"/>
    </location>
</feature>
<keyword evidence="5" id="KW-1185">Reference proteome</keyword>